<sequence length="103" mass="11870">MSTRKAYLRKIKNWSKNNPNTHERTIMLKKCGKNCFLGSKKTFPICKKGTCTISPGGVQAAYIRAREMTRRARESTIKKHAASYYYNVAKKAKKLLRKTMKNP</sequence>
<protein>
    <submittedName>
        <fullName evidence="1">Uncharacterized protein</fullName>
    </submittedName>
</protein>
<accession>A0A6C0I201</accession>
<evidence type="ECO:0000313" key="1">
    <source>
        <dbReference type="EMBL" id="QHT86914.1"/>
    </source>
</evidence>
<organism evidence="1">
    <name type="scientific">viral metagenome</name>
    <dbReference type="NCBI Taxonomy" id="1070528"/>
    <lineage>
        <taxon>unclassified sequences</taxon>
        <taxon>metagenomes</taxon>
        <taxon>organismal metagenomes</taxon>
    </lineage>
</organism>
<reference evidence="1" key="1">
    <citation type="journal article" date="2020" name="Nature">
        <title>Giant virus diversity and host interactions through global metagenomics.</title>
        <authorList>
            <person name="Schulz F."/>
            <person name="Roux S."/>
            <person name="Paez-Espino D."/>
            <person name="Jungbluth S."/>
            <person name="Walsh D.A."/>
            <person name="Denef V.J."/>
            <person name="McMahon K.D."/>
            <person name="Konstantinidis K.T."/>
            <person name="Eloe-Fadrosh E.A."/>
            <person name="Kyrpides N.C."/>
            <person name="Woyke T."/>
        </authorList>
    </citation>
    <scope>NUCLEOTIDE SEQUENCE</scope>
    <source>
        <strain evidence="1">GVMAG-M-3300023184-18</strain>
    </source>
</reference>
<proteinExistence type="predicted"/>
<name>A0A6C0I201_9ZZZZ</name>
<dbReference type="AlphaFoldDB" id="A0A6C0I201"/>
<dbReference type="EMBL" id="MN740078">
    <property type="protein sequence ID" value="QHT86914.1"/>
    <property type="molecule type" value="Genomic_DNA"/>
</dbReference>